<protein>
    <recommendedName>
        <fullName evidence="1">Carrier domain-containing protein</fullName>
    </recommendedName>
</protein>
<gene>
    <name evidence="2" type="ORF">DPF_2097</name>
</gene>
<dbReference type="RefSeq" id="WP_069859608.1">
    <property type="nucleotide sequence ID" value="NZ_BDFE01000017.1"/>
</dbReference>
<evidence type="ECO:0000313" key="3">
    <source>
        <dbReference type="Proteomes" id="UP000095200"/>
    </source>
</evidence>
<evidence type="ECO:0000259" key="1">
    <source>
        <dbReference type="PROSITE" id="PS50075"/>
    </source>
</evidence>
<feature type="domain" description="Carrier" evidence="1">
    <location>
        <begin position="1"/>
        <end position="75"/>
    </location>
</feature>
<name>A0A194AJY8_9BACT</name>
<dbReference type="Pfam" id="PF00550">
    <property type="entry name" value="PP-binding"/>
    <property type="match status" value="1"/>
</dbReference>
<evidence type="ECO:0000313" key="2">
    <source>
        <dbReference type="EMBL" id="GAU09371.1"/>
    </source>
</evidence>
<accession>A0A194AJY8</accession>
<proteinExistence type="predicted"/>
<dbReference type="PROSITE" id="PS50075">
    <property type="entry name" value="CARRIER"/>
    <property type="match status" value="1"/>
</dbReference>
<keyword evidence="3" id="KW-1185">Reference proteome</keyword>
<dbReference type="EMBL" id="BDFE01000017">
    <property type="protein sequence ID" value="GAU09371.1"/>
    <property type="molecule type" value="Genomic_DNA"/>
</dbReference>
<dbReference type="AlphaFoldDB" id="A0A194AJY8"/>
<dbReference type="SUPFAM" id="SSF47336">
    <property type="entry name" value="ACP-like"/>
    <property type="match status" value="1"/>
</dbReference>
<dbReference type="STRING" id="1592317.DPF_2097"/>
<dbReference type="InterPro" id="IPR009081">
    <property type="entry name" value="PP-bd_ACP"/>
</dbReference>
<reference evidence="3" key="1">
    <citation type="submission" date="2016-06" db="EMBL/GenBank/DDBJ databases">
        <title>Draft genome sequence of Desulfoplanes formicivorans strain Pf12B.</title>
        <authorList>
            <person name="Watanabe M."/>
            <person name="Kojima H."/>
            <person name="Fukui M."/>
        </authorList>
    </citation>
    <scope>NUCLEOTIDE SEQUENCE [LARGE SCALE GENOMIC DNA]</scope>
    <source>
        <strain evidence="3">Pf12B</strain>
    </source>
</reference>
<dbReference type="InterPro" id="IPR036736">
    <property type="entry name" value="ACP-like_sf"/>
</dbReference>
<dbReference type="OrthoDB" id="5345649at2"/>
<comment type="caution">
    <text evidence="2">The sequence shown here is derived from an EMBL/GenBank/DDBJ whole genome shotgun (WGS) entry which is preliminary data.</text>
</comment>
<dbReference type="Proteomes" id="UP000095200">
    <property type="component" value="Unassembled WGS sequence"/>
</dbReference>
<organism evidence="2 3">
    <name type="scientific">Desulfoplanes formicivorans</name>
    <dbReference type="NCBI Taxonomy" id="1592317"/>
    <lineage>
        <taxon>Bacteria</taxon>
        <taxon>Pseudomonadati</taxon>
        <taxon>Thermodesulfobacteriota</taxon>
        <taxon>Desulfovibrionia</taxon>
        <taxon>Desulfovibrionales</taxon>
        <taxon>Desulfoplanaceae</taxon>
        <taxon>Desulfoplanes</taxon>
    </lineage>
</organism>
<sequence length="77" mass="8627">MNKKKFLNEIEEIIEVDAETLSGDELLEDLEDWDSLAVMGFIAMVDRQFSMTLDAEKIGQCKSVNDLCGLLGDKVSK</sequence>
<dbReference type="Gene3D" id="1.10.1200.10">
    <property type="entry name" value="ACP-like"/>
    <property type="match status" value="1"/>
</dbReference>